<dbReference type="PANTHER" id="PTHR10806:SF6">
    <property type="entry name" value="SIGNAL PEPTIDASE COMPLEX CATALYTIC SUBUNIT SEC11"/>
    <property type="match status" value="1"/>
</dbReference>
<proteinExistence type="predicted"/>
<evidence type="ECO:0000256" key="2">
    <source>
        <dbReference type="ARBA" id="ARBA00022692"/>
    </source>
</evidence>
<dbReference type="InterPro" id="IPR036286">
    <property type="entry name" value="LexA/Signal_pep-like_sf"/>
</dbReference>
<reference evidence="7 8" key="1">
    <citation type="submission" date="2023-07" db="EMBL/GenBank/DDBJ databases">
        <title>Genomic Encyclopedia of Type Strains, Phase IV (KMG-IV): sequencing the most valuable type-strain genomes for metagenomic binning, comparative biology and taxonomic classification.</title>
        <authorList>
            <person name="Goeker M."/>
        </authorList>
    </citation>
    <scope>NUCLEOTIDE SEQUENCE [LARGE SCALE GENOMIC DNA]</scope>
    <source>
        <strain evidence="7 8">DSM 23494</strain>
    </source>
</reference>
<keyword evidence="3 6" id="KW-1133">Transmembrane helix</keyword>
<evidence type="ECO:0000256" key="6">
    <source>
        <dbReference type="SAM" id="Phobius"/>
    </source>
</evidence>
<keyword evidence="7" id="KW-0378">Hydrolase</keyword>
<dbReference type="PRINTS" id="PR00728">
    <property type="entry name" value="SIGNALPTASE"/>
</dbReference>
<accession>A0ABU0AN73</accession>
<dbReference type="InterPro" id="IPR001733">
    <property type="entry name" value="Peptidase_S26B"/>
</dbReference>
<dbReference type="InterPro" id="IPR019533">
    <property type="entry name" value="Peptidase_S26"/>
</dbReference>
<evidence type="ECO:0000256" key="5">
    <source>
        <dbReference type="NCBIfam" id="TIGR02228"/>
    </source>
</evidence>
<organism evidence="7 8">
    <name type="scientific">Cytobacillus purgationiresistens</name>
    <dbReference type="NCBI Taxonomy" id="863449"/>
    <lineage>
        <taxon>Bacteria</taxon>
        <taxon>Bacillati</taxon>
        <taxon>Bacillota</taxon>
        <taxon>Bacilli</taxon>
        <taxon>Bacillales</taxon>
        <taxon>Bacillaceae</taxon>
        <taxon>Cytobacillus</taxon>
    </lineage>
</organism>
<dbReference type="SUPFAM" id="SSF51306">
    <property type="entry name" value="LexA/Signal peptidase"/>
    <property type="match status" value="1"/>
</dbReference>
<dbReference type="GO" id="GO:0016787">
    <property type="term" value="F:hydrolase activity"/>
    <property type="evidence" value="ECO:0007669"/>
    <property type="project" value="UniProtKB-KW"/>
</dbReference>
<dbReference type="PANTHER" id="PTHR10806">
    <property type="entry name" value="SIGNAL PEPTIDASE COMPLEX CATALYTIC SUBUNIT SEC11"/>
    <property type="match status" value="1"/>
</dbReference>
<keyword evidence="8" id="KW-1185">Reference proteome</keyword>
<evidence type="ECO:0000256" key="4">
    <source>
        <dbReference type="ARBA" id="ARBA00023136"/>
    </source>
</evidence>
<feature type="transmembrane region" description="Helical" evidence="6">
    <location>
        <begin position="125"/>
        <end position="148"/>
    </location>
</feature>
<comment type="subcellular location">
    <subcellularLocation>
        <location evidence="1">Membrane</location>
    </subcellularLocation>
</comment>
<evidence type="ECO:0000313" key="7">
    <source>
        <dbReference type="EMBL" id="MDQ0272490.1"/>
    </source>
</evidence>
<protein>
    <recommendedName>
        <fullName evidence="5">Signal peptidase I</fullName>
        <ecNumber evidence="5">3.4.21.89</ecNumber>
    </recommendedName>
</protein>
<evidence type="ECO:0000256" key="1">
    <source>
        <dbReference type="ARBA" id="ARBA00004370"/>
    </source>
</evidence>
<evidence type="ECO:0000256" key="3">
    <source>
        <dbReference type="ARBA" id="ARBA00022989"/>
    </source>
</evidence>
<sequence length="165" mass="17594">MVLGLVSIYSILQGGQEPGDPPAVFGFMPMSVLTGSMEPVINAGDLVVVKTVDIGSIQENDIVTYKKGGTLVTHRVVDLVDQNGQVLLQTKGDANNIEDQGLVSGTQIVGSLAFNIPKGGYVSNFISSPIGIIIIGMILVLLLFMNIFKDKYLRNEKTKGISKKG</sequence>
<comment type="caution">
    <text evidence="7">The sequence shown here is derived from an EMBL/GenBank/DDBJ whole genome shotgun (WGS) entry which is preliminary data.</text>
</comment>
<evidence type="ECO:0000313" key="8">
    <source>
        <dbReference type="Proteomes" id="UP001238088"/>
    </source>
</evidence>
<keyword evidence="4 6" id="KW-0472">Membrane</keyword>
<name>A0ABU0AN73_9BACI</name>
<dbReference type="NCBIfam" id="TIGR02228">
    <property type="entry name" value="sigpep_I_arch"/>
    <property type="match status" value="1"/>
</dbReference>
<dbReference type="EMBL" id="JAUSUB010000024">
    <property type="protein sequence ID" value="MDQ0272490.1"/>
    <property type="molecule type" value="Genomic_DNA"/>
</dbReference>
<gene>
    <name evidence="7" type="ORF">J2S17_004382</name>
</gene>
<dbReference type="Proteomes" id="UP001238088">
    <property type="component" value="Unassembled WGS sequence"/>
</dbReference>
<keyword evidence="2 6" id="KW-0812">Transmembrane</keyword>
<dbReference type="EC" id="3.4.21.89" evidence="5"/>
<dbReference type="CDD" id="cd06530">
    <property type="entry name" value="S26_SPase_I"/>
    <property type="match status" value="1"/>
</dbReference>